<reference evidence="1 2" key="1">
    <citation type="submission" date="2016-10" db="EMBL/GenBank/DDBJ databases">
        <authorList>
            <person name="de Groot N.N."/>
        </authorList>
    </citation>
    <scope>NUCLEOTIDE SEQUENCE [LARGE SCALE GENOMIC DNA]</scope>
    <source>
        <strain evidence="1 2">DSM 45317</strain>
    </source>
</reference>
<evidence type="ECO:0000313" key="2">
    <source>
        <dbReference type="Proteomes" id="UP000199152"/>
    </source>
</evidence>
<dbReference type="SUPFAM" id="SSF49899">
    <property type="entry name" value="Concanavalin A-like lectins/glucanases"/>
    <property type="match status" value="1"/>
</dbReference>
<sequence length="59" mass="6481">MDDGEAVLTIRPEPKEVEGQEYSHSSGIISSQNSFALQDVDYVEARVRVPSGDGLWPAF</sequence>
<evidence type="ECO:0008006" key="3">
    <source>
        <dbReference type="Google" id="ProtNLM"/>
    </source>
</evidence>
<dbReference type="RefSeq" id="WP_143087173.1">
    <property type="nucleotide sequence ID" value="NZ_FOSW01000008.1"/>
</dbReference>
<evidence type="ECO:0000313" key="1">
    <source>
        <dbReference type="EMBL" id="SFL21443.1"/>
    </source>
</evidence>
<keyword evidence="2" id="KW-1185">Reference proteome</keyword>
<accession>A0A1I4FV91</accession>
<dbReference type="InterPro" id="IPR013320">
    <property type="entry name" value="ConA-like_dom_sf"/>
</dbReference>
<dbReference type="InParanoid" id="A0A1I4FV91"/>
<protein>
    <recommendedName>
        <fullName evidence="3">Glycosyl hydrolases family 16</fullName>
    </recommendedName>
</protein>
<organism evidence="1 2">
    <name type="scientific">Geodermatophilus ruber</name>
    <dbReference type="NCBI Taxonomy" id="504800"/>
    <lineage>
        <taxon>Bacteria</taxon>
        <taxon>Bacillati</taxon>
        <taxon>Actinomycetota</taxon>
        <taxon>Actinomycetes</taxon>
        <taxon>Geodermatophilales</taxon>
        <taxon>Geodermatophilaceae</taxon>
        <taxon>Geodermatophilus</taxon>
    </lineage>
</organism>
<dbReference type="Gene3D" id="2.60.120.200">
    <property type="match status" value="1"/>
</dbReference>
<dbReference type="EMBL" id="FOSW01000008">
    <property type="protein sequence ID" value="SFL21443.1"/>
    <property type="molecule type" value="Genomic_DNA"/>
</dbReference>
<gene>
    <name evidence="1" type="ORF">SAMN04488085_1082</name>
</gene>
<name>A0A1I4FV91_9ACTN</name>
<dbReference type="AlphaFoldDB" id="A0A1I4FV91"/>
<dbReference type="Proteomes" id="UP000199152">
    <property type="component" value="Unassembled WGS sequence"/>
</dbReference>
<proteinExistence type="predicted"/>